<reference evidence="2 4" key="2">
    <citation type="submission" date="2015-05" db="EMBL/GenBank/DDBJ databases">
        <title>Photobacterium galathea sp. nov.</title>
        <authorList>
            <person name="Machado H."/>
            <person name="Gram L."/>
        </authorList>
    </citation>
    <scope>NUCLEOTIDE SEQUENCE [LARGE SCALE GENOMIC DNA]</scope>
    <source>
        <strain evidence="2 4">DSM 25995</strain>
    </source>
</reference>
<protein>
    <submittedName>
        <fullName evidence="1">Uncharacterized protein</fullName>
    </submittedName>
</protein>
<evidence type="ECO:0000313" key="4">
    <source>
        <dbReference type="Proteomes" id="UP000036426"/>
    </source>
</evidence>
<dbReference type="Proteomes" id="UP000029227">
    <property type="component" value="Unassembled WGS sequence"/>
</dbReference>
<evidence type="ECO:0000313" key="1">
    <source>
        <dbReference type="EMBL" id="GAL04212.1"/>
    </source>
</evidence>
<name>A0A090R9C3_9GAMM</name>
<dbReference type="EMBL" id="LDOV01000023">
    <property type="protein sequence ID" value="KLV00299.1"/>
    <property type="molecule type" value="Genomic_DNA"/>
</dbReference>
<evidence type="ECO:0000313" key="3">
    <source>
        <dbReference type="Proteomes" id="UP000029227"/>
    </source>
</evidence>
<proteinExistence type="predicted"/>
<dbReference type="AlphaFoldDB" id="A0A090R9C3"/>
<dbReference type="STRING" id="754436.JCM19237_2363"/>
<dbReference type="EMBL" id="BBMN01000003">
    <property type="protein sequence ID" value="GAL04212.1"/>
    <property type="molecule type" value="Genomic_DNA"/>
</dbReference>
<keyword evidence="4" id="KW-1185">Reference proteome</keyword>
<evidence type="ECO:0000313" key="2">
    <source>
        <dbReference type="EMBL" id="KLV00299.1"/>
    </source>
</evidence>
<gene>
    <name evidence="2" type="ORF">ABT58_13105</name>
    <name evidence="1" type="ORF">JCM19237_2363</name>
</gene>
<accession>A0A090R9C3</accession>
<reference evidence="1 3" key="1">
    <citation type="journal article" date="2014" name="Genome Announc.">
        <title>Draft Genome Sequences of Two Vibrionaceae Species, Vibrio ponticus C121 and Photobacterium aphoticum C119, Isolated as Coral Reef Microbiota.</title>
        <authorList>
            <person name="Al-saari N."/>
            <person name="Meirelles P.M."/>
            <person name="Mino S."/>
            <person name="Suda W."/>
            <person name="Oshima K."/>
            <person name="Hattori M."/>
            <person name="Ohkuma M."/>
            <person name="Thompson F.L."/>
            <person name="Gomez-Gil B."/>
            <person name="Sawabe T."/>
            <person name="Sawabe T."/>
        </authorList>
    </citation>
    <scope>NUCLEOTIDE SEQUENCE [LARGE SCALE GENOMIC DNA]</scope>
    <source>
        <strain evidence="1 3">JCM 19237</strain>
    </source>
</reference>
<dbReference type="Proteomes" id="UP000036426">
    <property type="component" value="Unassembled WGS sequence"/>
</dbReference>
<sequence>MVLSECRQLMADKAIVEARLVHDFLSAGWSVHFIDRDGNDYPITDTYGIPCSYDSLKQAEDMVQQVGECPIAIDSLFRFAER</sequence>
<dbReference type="RefSeq" id="WP_047874873.1">
    <property type="nucleotide sequence ID" value="NZ_BMYC01000003.1"/>
</dbReference>
<dbReference type="OrthoDB" id="5917471at2"/>
<comment type="caution">
    <text evidence="1">The sequence shown here is derived from an EMBL/GenBank/DDBJ whole genome shotgun (WGS) entry which is preliminary data.</text>
</comment>
<dbReference type="PATRIC" id="fig|754436.4.peg.2788"/>
<dbReference type="eggNOG" id="ENOG502ZNYP">
    <property type="taxonomic scope" value="Bacteria"/>
</dbReference>
<organism evidence="1 3">
    <name type="scientific">Photobacterium aphoticum</name>
    <dbReference type="NCBI Taxonomy" id="754436"/>
    <lineage>
        <taxon>Bacteria</taxon>
        <taxon>Pseudomonadati</taxon>
        <taxon>Pseudomonadota</taxon>
        <taxon>Gammaproteobacteria</taxon>
        <taxon>Vibrionales</taxon>
        <taxon>Vibrionaceae</taxon>
        <taxon>Photobacterium</taxon>
    </lineage>
</organism>